<feature type="transmembrane region" description="Helical" evidence="2">
    <location>
        <begin position="35"/>
        <end position="52"/>
    </location>
</feature>
<evidence type="ECO:0000256" key="2">
    <source>
        <dbReference type="SAM" id="Phobius"/>
    </source>
</evidence>
<proteinExistence type="predicted"/>
<keyword evidence="2" id="KW-0812">Transmembrane</keyword>
<evidence type="ECO:0000313" key="3">
    <source>
        <dbReference type="EMBL" id="PKH18487.1"/>
    </source>
</evidence>
<accession>A0A2N1E234</accession>
<reference evidence="3 4" key="1">
    <citation type="submission" date="2017-08" db="EMBL/GenBank/DDBJ databases">
        <authorList>
            <person name="de Groot N.N."/>
        </authorList>
    </citation>
    <scope>NUCLEOTIDE SEQUENCE [LARGE SCALE GENOMIC DNA]</scope>
    <source>
        <strain evidence="3 4">PfR 37</strain>
    </source>
</reference>
<dbReference type="AlphaFoldDB" id="A0A2N1E234"/>
<gene>
    <name evidence="3" type="ORF">CIB54_18050</name>
</gene>
<feature type="region of interest" description="Disordered" evidence="1">
    <location>
        <begin position="477"/>
        <end position="496"/>
    </location>
</feature>
<dbReference type="EMBL" id="NVXX01000026">
    <property type="protein sequence ID" value="PKH18487.1"/>
    <property type="molecule type" value="Genomic_DNA"/>
</dbReference>
<evidence type="ECO:0008006" key="5">
    <source>
        <dbReference type="Google" id="ProtNLM"/>
    </source>
</evidence>
<feature type="transmembrane region" description="Helical" evidence="2">
    <location>
        <begin position="73"/>
        <end position="92"/>
    </location>
</feature>
<dbReference type="Proteomes" id="UP000233564">
    <property type="component" value="Unassembled WGS sequence"/>
</dbReference>
<evidence type="ECO:0000256" key="1">
    <source>
        <dbReference type="SAM" id="MobiDB-lite"/>
    </source>
</evidence>
<organism evidence="3 4">
    <name type="scientific">Pseudomonas fluorescens</name>
    <dbReference type="NCBI Taxonomy" id="294"/>
    <lineage>
        <taxon>Bacteria</taxon>
        <taxon>Pseudomonadati</taxon>
        <taxon>Pseudomonadota</taxon>
        <taxon>Gammaproteobacteria</taxon>
        <taxon>Pseudomonadales</taxon>
        <taxon>Pseudomonadaceae</taxon>
        <taxon>Pseudomonas</taxon>
    </lineage>
</organism>
<keyword evidence="2" id="KW-1133">Transmembrane helix</keyword>
<sequence length="496" mass="55040">MSINKLIKRVSTYFALAVLLKISLSVASLKLNDPLWLGLVFPLTVMVAYWVIGYVVREKWDKQLTLAKFADSVYYLGFLFTVASIIICLLDIESMGDNLNGMATRFGAAMVSTALGMLARIIHTGFRIDANDAVRSVEERAIHAAENLTISFDNTFQQLEVFRDKVDVASREAVQSVKEQVKALYEHNITATDAYFANATQQSNDAFALILENTRQSSANLLSTINELTQKSAITLRKMEDNAMDFGTLARDRVEQMIFPDDLFTRKLGGSIETLAGTTDSVNEGVAALADDVKTATRQVTTAIRSLNAKTQTLEENLVAVGVIVTSQERLVDAMKLQSKEVMDSVERVQKEYLDSLDDQQEEYLNEIKARQQSVERIADKLDALNIRIESADTVERLGRDIADALKGVREVSQNNREILADNLEQSLAPLVRALVESNEKYQVAANRMEESNRSVETAHGQLDALINKIDDLTAAEPRTSNHPVEPEGLAEVRSA</sequence>
<name>A0A2N1E234_PSEFL</name>
<comment type="caution">
    <text evidence="3">The sequence shown here is derived from an EMBL/GenBank/DDBJ whole genome shotgun (WGS) entry which is preliminary data.</text>
</comment>
<evidence type="ECO:0000313" key="4">
    <source>
        <dbReference type="Proteomes" id="UP000233564"/>
    </source>
</evidence>
<keyword evidence="2" id="KW-0472">Membrane</keyword>
<dbReference type="RefSeq" id="WP_101220546.1">
    <property type="nucleotide sequence ID" value="NZ_KZ478004.1"/>
</dbReference>
<protein>
    <recommendedName>
        <fullName evidence="5">MotA/TolQ/ExbB proton channel domain-containing protein</fullName>
    </recommendedName>
</protein>